<protein>
    <submittedName>
        <fullName evidence="2">Uncharacterized protein</fullName>
    </submittedName>
</protein>
<dbReference type="Proteomes" id="UP001066276">
    <property type="component" value="Chromosome 1_2"/>
</dbReference>
<keyword evidence="3" id="KW-1185">Reference proteome</keyword>
<proteinExistence type="predicted"/>
<dbReference type="EMBL" id="JANPWB010000002">
    <property type="protein sequence ID" value="KAJ1207866.1"/>
    <property type="molecule type" value="Genomic_DNA"/>
</dbReference>
<organism evidence="2 3">
    <name type="scientific">Pleurodeles waltl</name>
    <name type="common">Iberian ribbed newt</name>
    <dbReference type="NCBI Taxonomy" id="8319"/>
    <lineage>
        <taxon>Eukaryota</taxon>
        <taxon>Metazoa</taxon>
        <taxon>Chordata</taxon>
        <taxon>Craniata</taxon>
        <taxon>Vertebrata</taxon>
        <taxon>Euteleostomi</taxon>
        <taxon>Amphibia</taxon>
        <taxon>Batrachia</taxon>
        <taxon>Caudata</taxon>
        <taxon>Salamandroidea</taxon>
        <taxon>Salamandridae</taxon>
        <taxon>Pleurodelinae</taxon>
        <taxon>Pleurodeles</taxon>
    </lineage>
</organism>
<dbReference type="AlphaFoldDB" id="A0AAV7W530"/>
<comment type="caution">
    <text evidence="2">The sequence shown here is derived from an EMBL/GenBank/DDBJ whole genome shotgun (WGS) entry which is preliminary data.</text>
</comment>
<sequence>MAAGTGAPREAGAEPLAFDAAASERGCCERLGRSRCCDLEQGTPWTGEAAWRLPAEGAPRRPGSPPRPCSAAPDVEGRGS</sequence>
<gene>
    <name evidence="2" type="ORF">NDU88_003256</name>
</gene>
<evidence type="ECO:0000256" key="1">
    <source>
        <dbReference type="SAM" id="MobiDB-lite"/>
    </source>
</evidence>
<name>A0AAV7W530_PLEWA</name>
<feature type="region of interest" description="Disordered" evidence="1">
    <location>
        <begin position="48"/>
        <end position="80"/>
    </location>
</feature>
<evidence type="ECO:0000313" key="2">
    <source>
        <dbReference type="EMBL" id="KAJ1207866.1"/>
    </source>
</evidence>
<reference evidence="2" key="1">
    <citation type="journal article" date="2022" name="bioRxiv">
        <title>Sequencing and chromosome-scale assembly of the giantPleurodeles waltlgenome.</title>
        <authorList>
            <person name="Brown T."/>
            <person name="Elewa A."/>
            <person name="Iarovenko S."/>
            <person name="Subramanian E."/>
            <person name="Araus A.J."/>
            <person name="Petzold A."/>
            <person name="Susuki M."/>
            <person name="Suzuki K.-i.T."/>
            <person name="Hayashi T."/>
            <person name="Toyoda A."/>
            <person name="Oliveira C."/>
            <person name="Osipova E."/>
            <person name="Leigh N.D."/>
            <person name="Simon A."/>
            <person name="Yun M.H."/>
        </authorList>
    </citation>
    <scope>NUCLEOTIDE SEQUENCE</scope>
    <source>
        <strain evidence="2">20211129_DDA</strain>
        <tissue evidence="2">Liver</tissue>
    </source>
</reference>
<evidence type="ECO:0000313" key="3">
    <source>
        <dbReference type="Proteomes" id="UP001066276"/>
    </source>
</evidence>
<accession>A0AAV7W530</accession>